<evidence type="ECO:0000256" key="1">
    <source>
        <dbReference type="SAM" id="Phobius"/>
    </source>
</evidence>
<name>A0ABY0G3Y3_9PLEO</name>
<feature type="transmembrane region" description="Helical" evidence="1">
    <location>
        <begin position="12"/>
        <end position="32"/>
    </location>
</feature>
<evidence type="ECO:0000313" key="3">
    <source>
        <dbReference type="Proteomes" id="UP000293195"/>
    </source>
</evidence>
<evidence type="ECO:0000313" key="2">
    <source>
        <dbReference type="EMBL" id="RYN95595.1"/>
    </source>
</evidence>
<dbReference type="EMBL" id="PDXF01000040">
    <property type="protein sequence ID" value="RYN95595.1"/>
    <property type="molecule type" value="Genomic_DNA"/>
</dbReference>
<dbReference type="Proteomes" id="UP000293195">
    <property type="component" value="Unassembled WGS sequence"/>
</dbReference>
<keyword evidence="3" id="KW-1185">Reference proteome</keyword>
<accession>A0ABY0G3Y3</accession>
<organism evidence="2 3">
    <name type="scientific">Alternaria tenuissima</name>
    <dbReference type="NCBI Taxonomy" id="119927"/>
    <lineage>
        <taxon>Eukaryota</taxon>
        <taxon>Fungi</taxon>
        <taxon>Dikarya</taxon>
        <taxon>Ascomycota</taxon>
        <taxon>Pezizomycotina</taxon>
        <taxon>Dothideomycetes</taxon>
        <taxon>Pleosporomycetidae</taxon>
        <taxon>Pleosporales</taxon>
        <taxon>Pleosporineae</taxon>
        <taxon>Pleosporaceae</taxon>
        <taxon>Alternaria</taxon>
        <taxon>Alternaria sect. Alternaria</taxon>
        <taxon>Alternaria alternata complex</taxon>
    </lineage>
</organism>
<gene>
    <name evidence="2" type="ORF">AA0119_g8489</name>
</gene>
<keyword evidence="1" id="KW-0812">Transmembrane</keyword>
<sequence>MVAVSNAFRVHFLGALFARITTTFALLVGIILQKGMLLISKLLQSQQNGKTN</sequence>
<keyword evidence="1" id="KW-0472">Membrane</keyword>
<proteinExistence type="predicted"/>
<keyword evidence="1" id="KW-1133">Transmembrane helix</keyword>
<protein>
    <submittedName>
        <fullName evidence="2">Uncharacterized protein</fullName>
    </submittedName>
</protein>
<comment type="caution">
    <text evidence="2">The sequence shown here is derived from an EMBL/GenBank/DDBJ whole genome shotgun (WGS) entry which is preliminary data.</text>
</comment>
<reference evidence="3" key="1">
    <citation type="journal article" date="2019" name="bioRxiv">
        <title>Genomics, evolutionary history and diagnostics of the Alternaria alternata species group including apple and Asian pear pathotypes.</title>
        <authorList>
            <person name="Armitage A.D."/>
            <person name="Cockerton H.M."/>
            <person name="Sreenivasaprasad S."/>
            <person name="Woodhall J.W."/>
            <person name="Lane C.R."/>
            <person name="Harrison R.J."/>
            <person name="Clarkson J.P."/>
        </authorList>
    </citation>
    <scope>NUCLEOTIDE SEQUENCE [LARGE SCALE GENOMIC DNA]</scope>
    <source>
        <strain evidence="3">FERA 635</strain>
    </source>
</reference>